<accession>J4UK87</accession>
<protein>
    <recommendedName>
        <fullName evidence="3">Peptidase S9 prolyl oligopeptidase catalytic domain-containing protein</fullName>
    </recommendedName>
</protein>
<gene>
    <name evidence="1" type="ORF">A1Q1_05490</name>
</gene>
<name>J4UK87_TRIAS</name>
<evidence type="ECO:0008006" key="3">
    <source>
        <dbReference type="Google" id="ProtNLM"/>
    </source>
</evidence>
<dbReference type="RefSeq" id="XP_014183603.1">
    <property type="nucleotide sequence ID" value="XM_014328128.1"/>
</dbReference>
<proteinExistence type="predicted"/>
<dbReference type="VEuPathDB" id="FungiDB:A1Q1_05490"/>
<comment type="caution">
    <text evidence="1">The sequence shown here is derived from an EMBL/GenBank/DDBJ whole genome shotgun (WGS) entry which is preliminary data.</text>
</comment>
<dbReference type="PANTHER" id="PTHR47381:SF3">
    <property type="entry name" value="ALPHA_BETA-HYDROLASES SUPERFAMILY PROTEIN"/>
    <property type="match status" value="1"/>
</dbReference>
<sequence length="295" mass="33006">MSDEDNQNPLHTMDFPSLDLGHAACSQRTVDLGDMEVYVYGLDEISNSNKDIAAVASQMSNMAHGLIGEIRRFPAERDVIVLTLDQRGHGKRRDKDKPDPLWWYDNPGVLVNMITFLQGAVQDHKLIIDNIEQYLFPHGERRITEWMMCGVSLGGHVNWRMLLEEPRVRVAIPIASVPSDALHKLQIGRFVQEHALGTEVHYPPATQRYYNTPVPEGTYVGKKILAINGMGDDLCPPELGDPEWGRVVAEAGPGNAVRVTVQDVGHIVTPPMVRKSAEWLYRWGVRGVGEDTARL</sequence>
<dbReference type="SUPFAM" id="SSF53474">
    <property type="entry name" value="alpha/beta-Hydrolases"/>
    <property type="match status" value="1"/>
</dbReference>
<dbReference type="InterPro" id="IPR029058">
    <property type="entry name" value="AB_hydrolase_fold"/>
</dbReference>
<evidence type="ECO:0000313" key="1">
    <source>
        <dbReference type="EMBL" id="EJT52280.1"/>
    </source>
</evidence>
<organism evidence="1 2">
    <name type="scientific">Trichosporon asahii var. asahii (strain ATCC 90039 / CBS 2479 / JCM 2466 / KCTC 7840 / NBRC 103889/ NCYC 2677 / UAMH 7654)</name>
    <name type="common">Yeast</name>
    <dbReference type="NCBI Taxonomy" id="1186058"/>
    <lineage>
        <taxon>Eukaryota</taxon>
        <taxon>Fungi</taxon>
        <taxon>Dikarya</taxon>
        <taxon>Basidiomycota</taxon>
        <taxon>Agaricomycotina</taxon>
        <taxon>Tremellomycetes</taxon>
        <taxon>Trichosporonales</taxon>
        <taxon>Trichosporonaceae</taxon>
        <taxon>Trichosporon</taxon>
    </lineage>
</organism>
<dbReference type="EMBL" id="ALBS01000030">
    <property type="protein sequence ID" value="EJT52280.1"/>
    <property type="molecule type" value="Genomic_DNA"/>
</dbReference>
<evidence type="ECO:0000313" key="2">
    <source>
        <dbReference type="Proteomes" id="UP000002748"/>
    </source>
</evidence>
<dbReference type="KEGG" id="tasa:A1Q1_05490"/>
<dbReference type="PANTHER" id="PTHR47381">
    <property type="entry name" value="ALPHA/BETA-HYDROLASES SUPERFAMILY PROTEIN"/>
    <property type="match status" value="1"/>
</dbReference>
<dbReference type="AlphaFoldDB" id="J4UK87"/>
<dbReference type="OrthoDB" id="2152248at2759"/>
<dbReference type="GeneID" id="25989002"/>
<dbReference type="HOGENOM" id="CLU_048444_1_0_1"/>
<reference evidence="1 2" key="1">
    <citation type="journal article" date="2012" name="Eukaryot. Cell">
        <title>Draft genome sequence of CBS 2479, the standard type strain of Trichosporon asahii.</title>
        <authorList>
            <person name="Yang R.Y."/>
            <person name="Li H.T."/>
            <person name="Zhu H."/>
            <person name="Zhou G.P."/>
            <person name="Wang M."/>
            <person name="Wang L."/>
        </authorList>
    </citation>
    <scope>NUCLEOTIDE SEQUENCE [LARGE SCALE GENOMIC DNA]</scope>
    <source>
        <strain evidence="2">ATCC 90039 / CBS 2479 / JCM 2466 / KCTC 7840 / NCYC 2677 / UAMH 7654</strain>
    </source>
</reference>
<dbReference type="Proteomes" id="UP000002748">
    <property type="component" value="Unassembled WGS sequence"/>
</dbReference>
<dbReference type="Gene3D" id="3.40.50.1820">
    <property type="entry name" value="alpha/beta hydrolase"/>
    <property type="match status" value="1"/>
</dbReference>